<dbReference type="PANTHER" id="PTHR33908">
    <property type="entry name" value="MANNOSYLTRANSFERASE YKCB-RELATED"/>
    <property type="match status" value="1"/>
</dbReference>
<dbReference type="Proteomes" id="UP000239388">
    <property type="component" value="Unassembled WGS sequence"/>
</dbReference>
<dbReference type="GO" id="GO:0000030">
    <property type="term" value="F:mannosyltransferase activity"/>
    <property type="evidence" value="ECO:0007669"/>
    <property type="project" value="InterPro"/>
</dbReference>
<name>A0A2S8FHZ1_9BACT</name>
<evidence type="ECO:0000313" key="10">
    <source>
        <dbReference type="EMBL" id="PQO31700.1"/>
    </source>
</evidence>
<feature type="transmembrane region" description="Helical" evidence="8">
    <location>
        <begin position="477"/>
        <end position="498"/>
    </location>
</feature>
<reference evidence="10 11" key="1">
    <citation type="submission" date="2018-02" db="EMBL/GenBank/DDBJ databases">
        <title>Comparative genomes isolates from brazilian mangrove.</title>
        <authorList>
            <person name="Araujo J.E."/>
            <person name="Taketani R.G."/>
            <person name="Silva M.C.P."/>
            <person name="Loureco M.V."/>
            <person name="Andreote F.D."/>
        </authorList>
    </citation>
    <scope>NUCLEOTIDE SEQUENCE [LARGE SCALE GENOMIC DNA]</scope>
    <source>
        <strain evidence="10 11">NAP PRIS-MGV</strain>
    </source>
</reference>
<feature type="transmembrane region" description="Helical" evidence="8">
    <location>
        <begin position="330"/>
        <end position="348"/>
    </location>
</feature>
<feature type="transmembrane region" description="Helical" evidence="8">
    <location>
        <begin position="154"/>
        <end position="175"/>
    </location>
</feature>
<dbReference type="OrthoDB" id="9785476at2"/>
<feature type="transmembrane region" description="Helical" evidence="8">
    <location>
        <begin position="555"/>
        <end position="576"/>
    </location>
</feature>
<feature type="transmembrane region" description="Helical" evidence="8">
    <location>
        <begin position="355"/>
        <end position="374"/>
    </location>
</feature>
<protein>
    <recommendedName>
        <fullName evidence="9">DUF8201 domain-containing protein</fullName>
    </recommendedName>
</protein>
<dbReference type="GO" id="GO:0009103">
    <property type="term" value="P:lipopolysaccharide biosynthetic process"/>
    <property type="evidence" value="ECO:0007669"/>
    <property type="project" value="UniProtKB-ARBA"/>
</dbReference>
<dbReference type="InterPro" id="IPR050297">
    <property type="entry name" value="LipidA_mod_glycosyltrf_83"/>
</dbReference>
<evidence type="ECO:0000256" key="1">
    <source>
        <dbReference type="ARBA" id="ARBA00004651"/>
    </source>
</evidence>
<keyword evidence="6 8" id="KW-1133">Transmembrane helix</keyword>
<sequence>MSRPKRTSESPSEPSSPLDAPLCVWIFLAGALVYAYWYFSAAMPWPPPEPGQTPYLPTRGQLLTDGLLLLPEILRNWFGSDAPLGLFDRLGVVLMAAAMLLFSYALGEFLLFRLKLLRWLGQVDGIALRLASGLMLLSWATCVLGQFGLLQYPLAFFVVLAIMFFALAIGWKKHLFDRQKEASRAEPAQPRDAESWAWLLAAAPLVLFIVGVSLLPPYEYDVVEYHLQVPKQWYEAGQITVLPENIYSGMPMGAEMWALLPMVFQPWEMEWYYGALTGKLVMGLFTLLTAGLLYGAGQRLAGKWGARAAAICAISVPALIYQSGTGLVDGVWAFYTLAAVYPVLMVLGREADEENPLPLIGLAILSGLFAGMAFSVKYPALLMAVLPVFGLWIYAVKTDWKTLGCYVAAVTLIVSPWLVKNMIATGNPVYPLAGNVFPTDIRSEAQITQWNQAHAVPQNAQGNRYSLPQLLSGFWKFFGRSDWAGLTIVPLAIAALWLAPRRLSIPLASLLAVCWLVWWGLSHRLDRFLVPAIPLGCLLAGLGAQRLAESVPGRFALRVWLGWGLLTAFVLANMTLSIKLDPRIFVALESVQASHTPEAIKFLNEQAAPEDVVLATGDAALFYLRPKVLYHTCFDEAPLKPLVAMTAEQRQAWLAEQNVRWVYVHWGEIERFRSPGNYGFPAYVTRELFEEMVSQGILEPSGFQLGNPEKPAVVIYRVRPANAP</sequence>
<comment type="subcellular location">
    <subcellularLocation>
        <location evidence="1">Cell membrane</location>
        <topology evidence="1">Multi-pass membrane protein</topology>
    </subcellularLocation>
</comment>
<feature type="transmembrane region" description="Helical" evidence="8">
    <location>
        <begin position="528"/>
        <end position="548"/>
    </location>
</feature>
<evidence type="ECO:0000256" key="4">
    <source>
        <dbReference type="ARBA" id="ARBA00022679"/>
    </source>
</evidence>
<dbReference type="RefSeq" id="WP_105356840.1">
    <property type="nucleotide sequence ID" value="NZ_PUIB01000019.1"/>
</dbReference>
<feature type="transmembrane region" description="Helical" evidence="8">
    <location>
        <begin position="90"/>
        <end position="114"/>
    </location>
</feature>
<evidence type="ECO:0000256" key="5">
    <source>
        <dbReference type="ARBA" id="ARBA00022692"/>
    </source>
</evidence>
<feature type="transmembrane region" description="Helical" evidence="8">
    <location>
        <begin position="306"/>
        <end position="324"/>
    </location>
</feature>
<gene>
    <name evidence="10" type="ORF">C5Y98_20005</name>
</gene>
<dbReference type="PANTHER" id="PTHR33908:SF11">
    <property type="entry name" value="MEMBRANE PROTEIN"/>
    <property type="match status" value="1"/>
</dbReference>
<feature type="transmembrane region" description="Helical" evidence="8">
    <location>
        <begin position="505"/>
        <end position="522"/>
    </location>
</feature>
<evidence type="ECO:0000256" key="2">
    <source>
        <dbReference type="ARBA" id="ARBA00022475"/>
    </source>
</evidence>
<dbReference type="GO" id="GO:0005886">
    <property type="term" value="C:plasma membrane"/>
    <property type="evidence" value="ECO:0007669"/>
    <property type="project" value="UniProtKB-SubCell"/>
</dbReference>
<dbReference type="GO" id="GO:0016763">
    <property type="term" value="F:pentosyltransferase activity"/>
    <property type="evidence" value="ECO:0007669"/>
    <property type="project" value="TreeGrafter"/>
</dbReference>
<keyword evidence="7 8" id="KW-0472">Membrane</keyword>
<keyword evidence="2" id="KW-1003">Cell membrane</keyword>
<dbReference type="AlphaFoldDB" id="A0A2S8FHZ1"/>
<evidence type="ECO:0000256" key="8">
    <source>
        <dbReference type="SAM" id="Phobius"/>
    </source>
</evidence>
<dbReference type="GO" id="GO:0006493">
    <property type="term" value="P:protein O-linked glycosylation"/>
    <property type="evidence" value="ECO:0007669"/>
    <property type="project" value="InterPro"/>
</dbReference>
<comment type="caution">
    <text evidence="10">The sequence shown here is derived from an EMBL/GenBank/DDBJ whole genome shotgun (WGS) entry which is preliminary data.</text>
</comment>
<evidence type="ECO:0000259" key="9">
    <source>
        <dbReference type="Pfam" id="PF26626"/>
    </source>
</evidence>
<proteinExistence type="predicted"/>
<evidence type="ECO:0000256" key="6">
    <source>
        <dbReference type="ARBA" id="ARBA00022989"/>
    </source>
</evidence>
<feature type="transmembrane region" description="Helical" evidence="8">
    <location>
        <begin position="126"/>
        <end position="148"/>
    </location>
</feature>
<accession>A0A2S8FHZ1</accession>
<feature type="transmembrane region" description="Helical" evidence="8">
    <location>
        <begin position="380"/>
        <end position="396"/>
    </location>
</feature>
<dbReference type="InterPro" id="IPR058514">
    <property type="entry name" value="DUF8201"/>
</dbReference>
<feature type="transmembrane region" description="Helical" evidence="8">
    <location>
        <begin position="271"/>
        <end position="294"/>
    </location>
</feature>
<evidence type="ECO:0000256" key="3">
    <source>
        <dbReference type="ARBA" id="ARBA00022676"/>
    </source>
</evidence>
<evidence type="ECO:0000256" key="7">
    <source>
        <dbReference type="ARBA" id="ARBA00023136"/>
    </source>
</evidence>
<evidence type="ECO:0000313" key="11">
    <source>
        <dbReference type="Proteomes" id="UP000239388"/>
    </source>
</evidence>
<organism evidence="10 11">
    <name type="scientific">Blastopirellula marina</name>
    <dbReference type="NCBI Taxonomy" id="124"/>
    <lineage>
        <taxon>Bacteria</taxon>
        <taxon>Pseudomonadati</taxon>
        <taxon>Planctomycetota</taxon>
        <taxon>Planctomycetia</taxon>
        <taxon>Pirellulales</taxon>
        <taxon>Pirellulaceae</taxon>
        <taxon>Blastopirellula</taxon>
    </lineage>
</organism>
<keyword evidence="3" id="KW-0328">Glycosyltransferase</keyword>
<keyword evidence="5 8" id="KW-0812">Transmembrane</keyword>
<dbReference type="EMBL" id="PUIB01000019">
    <property type="protein sequence ID" value="PQO31700.1"/>
    <property type="molecule type" value="Genomic_DNA"/>
</dbReference>
<keyword evidence="4" id="KW-0808">Transferase</keyword>
<feature type="transmembrane region" description="Helical" evidence="8">
    <location>
        <begin position="403"/>
        <end position="419"/>
    </location>
</feature>
<feature type="domain" description="DUF8201" evidence="9">
    <location>
        <begin position="368"/>
        <end position="455"/>
    </location>
</feature>
<feature type="transmembrane region" description="Helical" evidence="8">
    <location>
        <begin position="196"/>
        <end position="215"/>
    </location>
</feature>
<feature type="transmembrane region" description="Helical" evidence="8">
    <location>
        <begin position="20"/>
        <end position="39"/>
    </location>
</feature>
<dbReference type="Pfam" id="PF26626">
    <property type="entry name" value="DUF8201"/>
    <property type="match status" value="1"/>
</dbReference>